<dbReference type="Pfam" id="PF00990">
    <property type="entry name" value="GGDEF"/>
    <property type="match status" value="1"/>
</dbReference>
<protein>
    <submittedName>
        <fullName evidence="3">Diguanylate cyclase (GGDEF)-like protein</fullName>
    </submittedName>
</protein>
<dbReference type="RefSeq" id="WP_130508678.1">
    <property type="nucleotide sequence ID" value="NZ_SHKY01000001.1"/>
</dbReference>
<feature type="domain" description="GGDEF" evidence="2">
    <location>
        <begin position="349"/>
        <end position="482"/>
    </location>
</feature>
<dbReference type="Gene3D" id="3.30.70.270">
    <property type="match status" value="1"/>
</dbReference>
<dbReference type="SUPFAM" id="SSF55073">
    <property type="entry name" value="Nucleotide cyclase"/>
    <property type="match status" value="1"/>
</dbReference>
<feature type="transmembrane region" description="Helical" evidence="1">
    <location>
        <begin position="89"/>
        <end position="109"/>
    </location>
</feature>
<reference evidence="3 4" key="1">
    <citation type="submission" date="2019-02" db="EMBL/GenBank/DDBJ databases">
        <title>Sequencing the genomes of 1000 actinobacteria strains.</title>
        <authorList>
            <person name="Klenk H.-P."/>
        </authorList>
    </citation>
    <scope>NUCLEOTIDE SEQUENCE [LARGE SCALE GENOMIC DNA]</scope>
    <source>
        <strain evidence="3 4">DSM 45162</strain>
    </source>
</reference>
<dbReference type="InterPro" id="IPR043128">
    <property type="entry name" value="Rev_trsase/Diguanyl_cyclase"/>
</dbReference>
<feature type="transmembrane region" description="Helical" evidence="1">
    <location>
        <begin position="154"/>
        <end position="173"/>
    </location>
</feature>
<feature type="transmembrane region" description="Helical" evidence="1">
    <location>
        <begin position="55"/>
        <end position="77"/>
    </location>
</feature>
<dbReference type="InterPro" id="IPR000160">
    <property type="entry name" value="GGDEF_dom"/>
</dbReference>
<keyword evidence="1" id="KW-0472">Membrane</keyword>
<dbReference type="NCBIfam" id="TIGR00254">
    <property type="entry name" value="GGDEF"/>
    <property type="match status" value="1"/>
</dbReference>
<dbReference type="OrthoDB" id="3278283at2"/>
<dbReference type="SMART" id="SM00267">
    <property type="entry name" value="GGDEF"/>
    <property type="match status" value="1"/>
</dbReference>
<organism evidence="3 4">
    <name type="scientific">Krasilnikovia cinnamomea</name>
    <dbReference type="NCBI Taxonomy" id="349313"/>
    <lineage>
        <taxon>Bacteria</taxon>
        <taxon>Bacillati</taxon>
        <taxon>Actinomycetota</taxon>
        <taxon>Actinomycetes</taxon>
        <taxon>Micromonosporales</taxon>
        <taxon>Micromonosporaceae</taxon>
        <taxon>Krasilnikovia</taxon>
    </lineage>
</organism>
<proteinExistence type="predicted"/>
<dbReference type="InterPro" id="IPR052163">
    <property type="entry name" value="DGC-Regulatory_Protein"/>
</dbReference>
<feature type="transmembrane region" description="Helical" evidence="1">
    <location>
        <begin position="250"/>
        <end position="273"/>
    </location>
</feature>
<name>A0A4Q7ZFT4_9ACTN</name>
<feature type="transmembrane region" description="Helical" evidence="1">
    <location>
        <begin position="26"/>
        <end position="43"/>
    </location>
</feature>
<feature type="transmembrane region" description="Helical" evidence="1">
    <location>
        <begin position="216"/>
        <end position="238"/>
    </location>
</feature>
<feature type="transmembrane region" description="Helical" evidence="1">
    <location>
        <begin position="185"/>
        <end position="204"/>
    </location>
</feature>
<gene>
    <name evidence="3" type="ORF">EV385_1393</name>
</gene>
<dbReference type="AlphaFoldDB" id="A0A4Q7ZFT4"/>
<dbReference type="PANTHER" id="PTHR46663:SF2">
    <property type="entry name" value="GGDEF DOMAIN-CONTAINING PROTEIN"/>
    <property type="match status" value="1"/>
</dbReference>
<dbReference type="InterPro" id="IPR029787">
    <property type="entry name" value="Nucleotide_cyclase"/>
</dbReference>
<dbReference type="PROSITE" id="PS50887">
    <property type="entry name" value="GGDEF"/>
    <property type="match status" value="1"/>
</dbReference>
<dbReference type="Proteomes" id="UP000292564">
    <property type="component" value="Unassembled WGS sequence"/>
</dbReference>
<dbReference type="CDD" id="cd01949">
    <property type="entry name" value="GGDEF"/>
    <property type="match status" value="1"/>
</dbReference>
<dbReference type="EMBL" id="SHKY01000001">
    <property type="protein sequence ID" value="RZU49640.1"/>
    <property type="molecule type" value="Genomic_DNA"/>
</dbReference>
<evidence type="ECO:0000313" key="3">
    <source>
        <dbReference type="EMBL" id="RZU49640.1"/>
    </source>
</evidence>
<feature type="transmembrane region" description="Helical" evidence="1">
    <location>
        <begin position="116"/>
        <end position="134"/>
    </location>
</feature>
<feature type="transmembrane region" description="Helical" evidence="1">
    <location>
        <begin position="5"/>
        <end position="20"/>
    </location>
</feature>
<evidence type="ECO:0000313" key="4">
    <source>
        <dbReference type="Proteomes" id="UP000292564"/>
    </source>
</evidence>
<keyword evidence="4" id="KW-1185">Reference proteome</keyword>
<feature type="transmembrane region" description="Helical" evidence="1">
    <location>
        <begin position="279"/>
        <end position="299"/>
    </location>
</feature>
<sequence length="482" mass="50720">MFYRWYALAAFGLSAAYLAVPPGLRWIPFLLITLAAIPAALVGTRRSTGSGRIPWFVLLVALVVYNVGNVLSVWYVYGQHRPTADGTLADLLFSVANVLVFTAAMTIIVRRGRRDVGGMADAALTSLAVGGLLWDVVLLPHLSAEGMSQPRQMALFVNIFITLGTFGALLRVAKAAPERLATIQLFSVASVATLIANVAGALASDAGGVRPDWTNVPFLVAYAALGTAAMHPSAALATRLTPAPKDDLTVGRLTFLGAMMALIPLVGGGRALFGLPTDGVLLAIGSVLVVPLVMVRIAALSAERRLAEQALRRMAAHDSLTGLPNRAACLERITTALTAPQSDGPDDTPWLAVLFCDLDGFKPVNDRLGHAAGDQLLTAVAQRLRGCVRDTDLVSRFGGDEFVIVCQATDSRAAVNAVCERIRTMVRQPITIEGQTVQIGISVGVAFAEPGSTTDGLIGRADLAMYEAKKSKSLGNLSLAAA</sequence>
<keyword evidence="1" id="KW-1133">Transmembrane helix</keyword>
<keyword evidence="1" id="KW-0812">Transmembrane</keyword>
<accession>A0A4Q7ZFT4</accession>
<comment type="caution">
    <text evidence="3">The sequence shown here is derived from an EMBL/GenBank/DDBJ whole genome shotgun (WGS) entry which is preliminary data.</text>
</comment>
<evidence type="ECO:0000259" key="2">
    <source>
        <dbReference type="PROSITE" id="PS50887"/>
    </source>
</evidence>
<dbReference type="PANTHER" id="PTHR46663">
    <property type="entry name" value="DIGUANYLATE CYCLASE DGCT-RELATED"/>
    <property type="match status" value="1"/>
</dbReference>
<evidence type="ECO:0000256" key="1">
    <source>
        <dbReference type="SAM" id="Phobius"/>
    </source>
</evidence>